<organism evidence="5 6">
    <name type="scientific">Rhodococcus artemisiae</name>
    <dbReference type="NCBI Taxonomy" id="714159"/>
    <lineage>
        <taxon>Bacteria</taxon>
        <taxon>Bacillati</taxon>
        <taxon>Actinomycetota</taxon>
        <taxon>Actinomycetes</taxon>
        <taxon>Mycobacteriales</taxon>
        <taxon>Nocardiaceae</taxon>
        <taxon>Rhodococcus</taxon>
    </lineage>
</organism>
<dbReference type="RefSeq" id="WP_330136021.1">
    <property type="nucleotide sequence ID" value="NZ_JAUTXY010000014.1"/>
</dbReference>
<accession>A0ABU7LH38</accession>
<evidence type="ECO:0000313" key="5">
    <source>
        <dbReference type="EMBL" id="MEE2060848.1"/>
    </source>
</evidence>
<dbReference type="Proteomes" id="UP001336020">
    <property type="component" value="Unassembled WGS sequence"/>
</dbReference>
<reference evidence="5 6" key="1">
    <citation type="submission" date="2023-07" db="EMBL/GenBank/DDBJ databases">
        <authorList>
            <person name="Girao M."/>
            <person name="Carvalho M.F."/>
        </authorList>
    </citation>
    <scope>NUCLEOTIDE SEQUENCE [LARGE SCALE GENOMIC DNA]</scope>
    <source>
        <strain evidence="5 6">YIM65754</strain>
    </source>
</reference>
<evidence type="ECO:0000256" key="2">
    <source>
        <dbReference type="ARBA" id="ARBA00022670"/>
    </source>
</evidence>
<comment type="caution">
    <text evidence="5">The sequence shown here is derived from an EMBL/GenBank/DDBJ whole genome shotgun (WGS) entry which is preliminary data.</text>
</comment>
<dbReference type="EMBL" id="JAUTXY010000014">
    <property type="protein sequence ID" value="MEE2060848.1"/>
    <property type="molecule type" value="Genomic_DNA"/>
</dbReference>
<keyword evidence="4" id="KW-0720">Serine protease</keyword>
<comment type="similarity">
    <text evidence="1">Belongs to the peptidase S51 family.</text>
</comment>
<evidence type="ECO:0000313" key="6">
    <source>
        <dbReference type="Proteomes" id="UP001336020"/>
    </source>
</evidence>
<evidence type="ECO:0000256" key="3">
    <source>
        <dbReference type="ARBA" id="ARBA00022801"/>
    </source>
</evidence>
<keyword evidence="2" id="KW-0645">Protease</keyword>
<evidence type="ECO:0000256" key="4">
    <source>
        <dbReference type="ARBA" id="ARBA00022825"/>
    </source>
</evidence>
<protein>
    <submittedName>
        <fullName evidence="5">Type 1 glutamine amidotransferase-like domain-containing protein</fullName>
    </submittedName>
</protein>
<dbReference type="InterPro" id="IPR005320">
    <property type="entry name" value="Peptidase_S51"/>
</dbReference>
<sequence length="212" mass="22316">MRLFLSSYRFGSDPARLLEVTRGPGRVAVIANAGDAWPSRARESSVTSEFGPLRGLGYEPEEVDLRDHLGDPGGLRTRLAAFSSVWVRGGNTFVLRAQLARSGGDTVLTDLVSTGALAYAGYSAGACIATPTLRGLEFSDDPAEVLEIGAGPVVWDGLGWVDLAIVPHAGASALGDDGVDRTLEYLRLESIPFVALSDDDALVIGTEGPARM</sequence>
<gene>
    <name evidence="5" type="ORF">Q7514_25330</name>
</gene>
<dbReference type="Gene3D" id="3.40.50.880">
    <property type="match status" value="1"/>
</dbReference>
<keyword evidence="6" id="KW-1185">Reference proteome</keyword>
<evidence type="ECO:0000256" key="1">
    <source>
        <dbReference type="ARBA" id="ARBA00006534"/>
    </source>
</evidence>
<proteinExistence type="inferred from homology"/>
<dbReference type="InterPro" id="IPR029062">
    <property type="entry name" value="Class_I_gatase-like"/>
</dbReference>
<keyword evidence="3" id="KW-0378">Hydrolase</keyword>
<dbReference type="Pfam" id="PF03575">
    <property type="entry name" value="Peptidase_S51"/>
    <property type="match status" value="1"/>
</dbReference>
<dbReference type="SUPFAM" id="SSF52317">
    <property type="entry name" value="Class I glutamine amidotransferase-like"/>
    <property type="match status" value="1"/>
</dbReference>
<name>A0ABU7LH38_9NOCA</name>